<reference evidence="3 4" key="1">
    <citation type="journal article" date="2018" name="Evol. Lett.">
        <title>Horizontal gene cluster transfer increased hallucinogenic mushroom diversity.</title>
        <authorList>
            <person name="Reynolds H.T."/>
            <person name="Vijayakumar V."/>
            <person name="Gluck-Thaler E."/>
            <person name="Korotkin H.B."/>
            <person name="Matheny P.B."/>
            <person name="Slot J.C."/>
        </authorList>
    </citation>
    <scope>NUCLEOTIDE SEQUENCE [LARGE SCALE GENOMIC DNA]</scope>
    <source>
        <strain evidence="3 4">SRW20</strain>
    </source>
</reference>
<organism evidence="3 4">
    <name type="scientific">Gymnopilus dilepis</name>
    <dbReference type="NCBI Taxonomy" id="231916"/>
    <lineage>
        <taxon>Eukaryota</taxon>
        <taxon>Fungi</taxon>
        <taxon>Dikarya</taxon>
        <taxon>Basidiomycota</taxon>
        <taxon>Agaricomycotina</taxon>
        <taxon>Agaricomycetes</taxon>
        <taxon>Agaricomycetidae</taxon>
        <taxon>Agaricales</taxon>
        <taxon>Agaricineae</taxon>
        <taxon>Hymenogastraceae</taxon>
        <taxon>Gymnopilus</taxon>
    </lineage>
</organism>
<name>A0A409WDZ7_9AGAR</name>
<comment type="caution">
    <text evidence="3">The sequence shown here is derived from an EMBL/GenBank/DDBJ whole genome shotgun (WGS) entry which is preliminary data.</text>
</comment>
<accession>A0A409WDZ7</accession>
<feature type="region of interest" description="Disordered" evidence="2">
    <location>
        <begin position="1"/>
        <end position="73"/>
    </location>
</feature>
<protein>
    <recommendedName>
        <fullName evidence="5">Splicing arginine serine-rich 12</fullName>
    </recommendedName>
</protein>
<dbReference type="AlphaFoldDB" id="A0A409WDZ7"/>
<dbReference type="PANTHER" id="PTHR34117">
    <property type="entry name" value="STYLE CELL-CYCLE INHIBITOR 1"/>
    <property type="match status" value="1"/>
</dbReference>
<feature type="compositionally biased region" description="Basic and acidic residues" evidence="2">
    <location>
        <begin position="240"/>
        <end position="264"/>
    </location>
</feature>
<feature type="compositionally biased region" description="Basic residues" evidence="2">
    <location>
        <begin position="1"/>
        <end position="12"/>
    </location>
</feature>
<gene>
    <name evidence="3" type="ORF">CVT26_004475</name>
</gene>
<dbReference type="EMBL" id="NHYE01005131">
    <property type="protein sequence ID" value="PPQ76691.1"/>
    <property type="molecule type" value="Genomic_DNA"/>
</dbReference>
<evidence type="ECO:0000313" key="3">
    <source>
        <dbReference type="EMBL" id="PPQ76691.1"/>
    </source>
</evidence>
<dbReference type="InParanoid" id="A0A409WDZ7"/>
<dbReference type="STRING" id="231916.A0A409WDZ7"/>
<dbReference type="InterPro" id="IPR044688">
    <property type="entry name" value="SCI-1-like"/>
</dbReference>
<dbReference type="PANTHER" id="PTHR34117:SF1">
    <property type="entry name" value="STYLE CELL-CYCLE INHIBITOR 1"/>
    <property type="match status" value="1"/>
</dbReference>
<feature type="region of interest" description="Disordered" evidence="2">
    <location>
        <begin position="162"/>
        <end position="266"/>
    </location>
</feature>
<dbReference type="Proteomes" id="UP000284706">
    <property type="component" value="Unassembled WGS sequence"/>
</dbReference>
<dbReference type="OrthoDB" id="2139939at2759"/>
<evidence type="ECO:0000313" key="4">
    <source>
        <dbReference type="Proteomes" id="UP000284706"/>
    </source>
</evidence>
<feature type="compositionally biased region" description="Polar residues" evidence="2">
    <location>
        <begin position="189"/>
        <end position="200"/>
    </location>
</feature>
<feature type="coiled-coil region" evidence="1">
    <location>
        <begin position="283"/>
        <end position="317"/>
    </location>
</feature>
<evidence type="ECO:0000256" key="2">
    <source>
        <dbReference type="SAM" id="MobiDB-lite"/>
    </source>
</evidence>
<feature type="compositionally biased region" description="Low complexity" evidence="2">
    <location>
        <begin position="176"/>
        <end position="188"/>
    </location>
</feature>
<feature type="compositionally biased region" description="Basic and acidic residues" evidence="2">
    <location>
        <begin position="13"/>
        <end position="54"/>
    </location>
</feature>
<evidence type="ECO:0008006" key="5">
    <source>
        <dbReference type="Google" id="ProtNLM"/>
    </source>
</evidence>
<sequence length="335" mass="38483">MPSHRSRSRSRSRSRERDRDRTKTRDKDRDRERRHYRDRSRSRDRSRDRDRSASPDRGSSKLPEGVSPISESDYFQKSDEFRLWLKEEKGKYFDDLSGDRARSYFRKFVKAWNRGKLSKTYYAGIEPGSIPARSNTSYKWSFTTRNRGTGADEAALRAAREEVGAATYGNRTSAISDESSTRASGSSSRVQGPTLPSASDLTLLRETSAEQAASERAYKRKREKLEAKEAVEDMVGPKPVGREGQLEKKKLQRENDRAFRERGDVGAGLEVDESTLMGGGDSFRDQLARRDAAKRRYEQKNEERQTAIKERAHALKEKEKATMDMFQQLAKQRFG</sequence>
<proteinExistence type="predicted"/>
<evidence type="ECO:0000256" key="1">
    <source>
        <dbReference type="SAM" id="Coils"/>
    </source>
</evidence>
<keyword evidence="4" id="KW-1185">Reference proteome</keyword>
<keyword evidence="1" id="KW-0175">Coiled coil</keyword>